<feature type="domain" description="Putative restriction endonuclease" evidence="1">
    <location>
        <begin position="20"/>
        <end position="178"/>
    </location>
</feature>
<dbReference type="CDD" id="cd06260">
    <property type="entry name" value="DUF820-like"/>
    <property type="match status" value="1"/>
</dbReference>
<dbReference type="EMBL" id="FOJW01000007">
    <property type="protein sequence ID" value="SFB10223.1"/>
    <property type="molecule type" value="Genomic_DNA"/>
</dbReference>
<evidence type="ECO:0000313" key="3">
    <source>
        <dbReference type="Proteomes" id="UP000198642"/>
    </source>
</evidence>
<protein>
    <submittedName>
        <fullName evidence="2">Endonuclease, Uma2 family (Restriction endonuclease fold)</fullName>
    </submittedName>
</protein>
<organism evidence="2 3">
    <name type="scientific">Lentibacillus halodurans</name>
    <dbReference type="NCBI Taxonomy" id="237679"/>
    <lineage>
        <taxon>Bacteria</taxon>
        <taxon>Bacillati</taxon>
        <taxon>Bacillota</taxon>
        <taxon>Bacilli</taxon>
        <taxon>Bacillales</taxon>
        <taxon>Bacillaceae</taxon>
        <taxon>Lentibacillus</taxon>
    </lineage>
</organism>
<keyword evidence="2" id="KW-0540">Nuclease</keyword>
<keyword evidence="2" id="KW-0255">Endonuclease</keyword>
<evidence type="ECO:0000313" key="2">
    <source>
        <dbReference type="EMBL" id="SFB10223.1"/>
    </source>
</evidence>
<dbReference type="PANTHER" id="PTHR34107">
    <property type="entry name" value="SLL0198 PROTEIN-RELATED"/>
    <property type="match status" value="1"/>
</dbReference>
<dbReference type="GO" id="GO:0004519">
    <property type="term" value="F:endonuclease activity"/>
    <property type="evidence" value="ECO:0007669"/>
    <property type="project" value="UniProtKB-KW"/>
</dbReference>
<dbReference type="InterPro" id="IPR011335">
    <property type="entry name" value="Restrct_endonuc-II-like"/>
</dbReference>
<dbReference type="SUPFAM" id="SSF52980">
    <property type="entry name" value="Restriction endonuclease-like"/>
    <property type="match status" value="1"/>
</dbReference>
<keyword evidence="3" id="KW-1185">Reference proteome</keyword>
<dbReference type="Proteomes" id="UP000198642">
    <property type="component" value="Unassembled WGS sequence"/>
</dbReference>
<dbReference type="STRING" id="237679.SAMN04488072_1078"/>
<dbReference type="Pfam" id="PF05685">
    <property type="entry name" value="Uma2"/>
    <property type="match status" value="1"/>
</dbReference>
<dbReference type="InterPro" id="IPR012296">
    <property type="entry name" value="Nuclease_put_TT1808"/>
</dbReference>
<dbReference type="RefSeq" id="WP_090237119.1">
    <property type="nucleotide sequence ID" value="NZ_FOJW01000007.1"/>
</dbReference>
<dbReference type="OrthoDB" id="9808428at2"/>
<reference evidence="2 3" key="1">
    <citation type="submission" date="2016-10" db="EMBL/GenBank/DDBJ databases">
        <authorList>
            <person name="de Groot N.N."/>
        </authorList>
    </citation>
    <scope>NUCLEOTIDE SEQUENCE [LARGE SCALE GENOMIC DNA]</scope>
    <source>
        <strain evidence="2 3">CGMCC 1.3702</strain>
    </source>
</reference>
<name>A0A1I0YDD9_9BACI</name>
<dbReference type="PANTHER" id="PTHR34107:SF4">
    <property type="entry name" value="SLL1222 PROTEIN"/>
    <property type="match status" value="1"/>
</dbReference>
<gene>
    <name evidence="2" type="ORF">SAMN04488072_1078</name>
</gene>
<proteinExistence type="predicted"/>
<sequence>MSHKKSEKDKNVIKEYNLTYDDYASQDDGNRYELAGGKLELMSPSPSTTHQLVSSEIYEQIARSCKTDYYIFYAPIDVILSVQEVRQPDIALVSQKRMDILTNRGIEGAPDLVAEIISPSSLKRDKIDKLTTYAHFKIPEYWIVDPNLEALEQYILTKERYKLTNIFQDHEPITSPNIACISFSMKHVMGNIPRLD</sequence>
<accession>A0A1I0YDD9</accession>
<keyword evidence="2" id="KW-0378">Hydrolase</keyword>
<evidence type="ECO:0000259" key="1">
    <source>
        <dbReference type="Pfam" id="PF05685"/>
    </source>
</evidence>
<dbReference type="Gene3D" id="3.90.1570.10">
    <property type="entry name" value="tt1808, chain A"/>
    <property type="match status" value="1"/>
</dbReference>
<dbReference type="AlphaFoldDB" id="A0A1I0YDD9"/>
<dbReference type="InterPro" id="IPR008538">
    <property type="entry name" value="Uma2"/>
</dbReference>